<dbReference type="InterPro" id="IPR017441">
    <property type="entry name" value="Protein_kinase_ATP_BS"/>
</dbReference>
<protein>
    <submittedName>
        <fullName evidence="8">Ankyrin repeat domain-containing protein 50</fullName>
    </submittedName>
</protein>
<dbReference type="SUPFAM" id="SSF48403">
    <property type="entry name" value="Ankyrin repeat"/>
    <property type="match status" value="1"/>
</dbReference>
<dbReference type="InterPro" id="IPR008271">
    <property type="entry name" value="Ser/Thr_kinase_AS"/>
</dbReference>
<dbReference type="PROSITE" id="PS00108">
    <property type="entry name" value="PROTEIN_KINASE_ST"/>
    <property type="match status" value="1"/>
</dbReference>
<sequence length="1427" mass="156519">MLPFCKFCKFAHWPAQKQAVFKFFPCPVRGKGIPEARARGFRIRGKRTQRNAASMKLKWSHKKSKDVREHFAALARAAYQDNRSKADSFRNAQSKRRLPSEEEAVEVRQQKAIEADRQRTVVLEDSWTWTLGVAFRDLVEVGSGAHGQVFRATFQNQPLALKLAKGRGLQDPMQRAAAGTLDVAEEFAVLGALGQHPNVVRAFAVLTSSLGRPALVLEWATESLHELARRLKDDRLENTTAGRDSLLQLFQQFLVGLSFVHGRSFLHLDVKPSNILVFEGVRAALADFGHAESVRDNETGCTVVGNRVYTEAFRCAECLMAADRKVRVTFAGDIWAAAVSLFEICCPKKTSLWTIAPQSFLRASEEQTAKAIRDMAVAKSSKFMPFDGAIKDILTQTFVPANRRLTLPAMLQIVQKDVRSTGALPPDDRLQWPEGCFLAGFDRNRFPCSPACQKRYQTLGYYCYNKHKGHFWWVNQETQCDPTGIVVFQPDTTSSRMGAVNHIAAQAAQMMVRADRFVQPVSLFYRPRQAAYWSELCNELQSQFEAKFSMSLRDSTQLGRSIYMQTLEEGDLCGQANELAIGVLMPLAWTQTQIATTVCFHLDVRKNFEPAIRARFGEPIVTIPDLHPGVANVTIRMGTTDMQPEVGVATAIDFMLGLDGELPISGLVGTRCRSDVFDNYPYFLRTISPDSIQALAFWNWLVARMKKCIYTTEPYGQGLFTAVQDLAKLDGQEDRIKGQGLRYMPQNYAVFSEARATAELAKGLGSKFVFLMINSQVVHPMLRIRMLSGEEVAAMPVEELRDVKELKQQLNRLHGLPTRFRQRLFVCGTLLDDSAPLDLLMELELVLLSYSATSQTQTEELVTASTNGSVTEVEAILQQPRHPDFARSDGFTALMAASRHGHVEVVRLLLEAGAETNNNGTTALMLASLDGHLEVASLLLDAAADINLADSVGATALTAVSRRGHVEVVRLLLEANADTNLAHNDGFTGLQLASFKGHVEVARLLLEAGADKNLADGAGITALMIASQKDHLEVVRLLLAAGADRNLPDSDGDTALMFASVNGHVEVVRLLLETGADKNSADRAGMTALLMASQHSHVEVVRLLLEAGADKNLADGASITALMMASHKGDVEVVRLLLDAGADKNLANSVGVTALMAASLKGHVEVARLLLDAGADKDLANNSGFNALNIASAHGHVEVARLLLAAGTGKNSIKKRRYCLSDSNHDGSGKTPGAPNFPIFPDGNLDESPGSNFQAGRTSCPTFVSSSRHRKIILGDFFVLTPGVLQQGPLMRLNRQSVRAAHYEAMATQSKAGGCSEKDETRRQQAMMMSKSACIEELRSPVTASLDVQLMRPRLFLDAELGKRVAELKEVLEAKKAAMKTIEKKRQHMLHQRGGVIHGPKREPGAKKKAGLAKAKAAVRERVSELA</sequence>
<evidence type="ECO:0000313" key="8">
    <source>
        <dbReference type="EMBL" id="OLP87712.1"/>
    </source>
</evidence>
<keyword evidence="3" id="KW-0040">ANK repeat</keyword>
<dbReference type="SUPFAM" id="SSF56112">
    <property type="entry name" value="Protein kinase-like (PK-like)"/>
    <property type="match status" value="1"/>
</dbReference>
<evidence type="ECO:0000256" key="5">
    <source>
        <dbReference type="SAM" id="MobiDB-lite"/>
    </source>
</evidence>
<evidence type="ECO:0000313" key="9">
    <source>
        <dbReference type="Proteomes" id="UP000186817"/>
    </source>
</evidence>
<dbReference type="SMART" id="SM00220">
    <property type="entry name" value="S_TKc"/>
    <property type="match status" value="1"/>
</dbReference>
<dbReference type="OrthoDB" id="6718656at2759"/>
<feature type="repeat" description="ANK" evidence="3">
    <location>
        <begin position="952"/>
        <end position="984"/>
    </location>
</feature>
<keyword evidence="2 4" id="KW-0067">ATP-binding</keyword>
<dbReference type="InterPro" id="IPR000626">
    <property type="entry name" value="Ubiquitin-like_dom"/>
</dbReference>
<evidence type="ECO:0000256" key="1">
    <source>
        <dbReference type="ARBA" id="ARBA00022741"/>
    </source>
</evidence>
<evidence type="ECO:0000259" key="7">
    <source>
        <dbReference type="PROSITE" id="PS50053"/>
    </source>
</evidence>
<dbReference type="Gene3D" id="3.30.200.20">
    <property type="entry name" value="Phosphorylase Kinase, domain 1"/>
    <property type="match status" value="1"/>
</dbReference>
<dbReference type="InterPro" id="IPR036770">
    <property type="entry name" value="Ankyrin_rpt-contain_sf"/>
</dbReference>
<accession>A0A1Q9CXQ0</accession>
<feature type="region of interest" description="Disordered" evidence="5">
    <location>
        <begin position="1395"/>
        <end position="1414"/>
    </location>
</feature>
<name>A0A1Q9CXQ0_SYMMI</name>
<dbReference type="Pfam" id="PF12796">
    <property type="entry name" value="Ank_2"/>
    <property type="match status" value="3"/>
</dbReference>
<dbReference type="InterPro" id="IPR002110">
    <property type="entry name" value="Ankyrin_rpt"/>
</dbReference>
<dbReference type="PANTHER" id="PTHR44207:SF2">
    <property type="entry name" value="REPEAT PROTEIN, PUTATIVE-RELATED"/>
    <property type="match status" value="1"/>
</dbReference>
<dbReference type="PANTHER" id="PTHR44207">
    <property type="entry name" value="SURFACE ANTIGEN BSPA-LIKE-RELATED"/>
    <property type="match status" value="1"/>
</dbReference>
<feature type="domain" description="Protein kinase" evidence="6">
    <location>
        <begin position="135"/>
        <end position="418"/>
    </location>
</feature>
<feature type="repeat" description="ANK" evidence="3">
    <location>
        <begin position="1051"/>
        <end position="1083"/>
    </location>
</feature>
<dbReference type="PRINTS" id="PR01415">
    <property type="entry name" value="ANKYRIN"/>
</dbReference>
<dbReference type="PROSITE" id="PS50053">
    <property type="entry name" value="UBIQUITIN_2"/>
    <property type="match status" value="1"/>
</dbReference>
<dbReference type="Pfam" id="PF13637">
    <property type="entry name" value="Ank_4"/>
    <property type="match status" value="1"/>
</dbReference>
<reference evidence="8 9" key="1">
    <citation type="submission" date="2016-02" db="EMBL/GenBank/DDBJ databases">
        <title>Genome analysis of coral dinoflagellate symbionts highlights evolutionary adaptations to a symbiotic lifestyle.</title>
        <authorList>
            <person name="Aranda M."/>
            <person name="Li Y."/>
            <person name="Liew Y.J."/>
            <person name="Baumgarten S."/>
            <person name="Simakov O."/>
            <person name="Wilson M."/>
            <person name="Piel J."/>
            <person name="Ashoor H."/>
            <person name="Bougouffa S."/>
            <person name="Bajic V.B."/>
            <person name="Ryu T."/>
            <person name="Ravasi T."/>
            <person name="Bayer T."/>
            <person name="Micklem G."/>
            <person name="Kim H."/>
            <person name="Bhak J."/>
            <person name="Lajeunesse T.C."/>
            <person name="Voolstra C.R."/>
        </authorList>
    </citation>
    <scope>NUCLEOTIDE SEQUENCE [LARGE SCALE GENOMIC DNA]</scope>
    <source>
        <strain evidence="8 9">CCMP2467</strain>
    </source>
</reference>
<evidence type="ECO:0000256" key="4">
    <source>
        <dbReference type="PROSITE-ProRule" id="PRU10141"/>
    </source>
</evidence>
<dbReference type="Pfam" id="PF00069">
    <property type="entry name" value="Pkinase"/>
    <property type="match status" value="1"/>
</dbReference>
<evidence type="ECO:0000259" key="6">
    <source>
        <dbReference type="PROSITE" id="PS50011"/>
    </source>
</evidence>
<dbReference type="Gene3D" id="1.10.510.10">
    <property type="entry name" value="Transferase(Phosphotransferase) domain 1"/>
    <property type="match status" value="1"/>
</dbReference>
<feature type="repeat" description="ANK" evidence="3">
    <location>
        <begin position="1084"/>
        <end position="1116"/>
    </location>
</feature>
<feature type="repeat" description="ANK" evidence="3">
    <location>
        <begin position="1117"/>
        <end position="1149"/>
    </location>
</feature>
<organism evidence="8 9">
    <name type="scientific">Symbiodinium microadriaticum</name>
    <name type="common">Dinoflagellate</name>
    <name type="synonym">Zooxanthella microadriatica</name>
    <dbReference type="NCBI Taxonomy" id="2951"/>
    <lineage>
        <taxon>Eukaryota</taxon>
        <taxon>Sar</taxon>
        <taxon>Alveolata</taxon>
        <taxon>Dinophyceae</taxon>
        <taxon>Suessiales</taxon>
        <taxon>Symbiodiniaceae</taxon>
        <taxon>Symbiodinium</taxon>
    </lineage>
</organism>
<dbReference type="SMART" id="SM00248">
    <property type="entry name" value="ANK"/>
    <property type="match status" value="10"/>
</dbReference>
<feature type="repeat" description="ANK" evidence="3">
    <location>
        <begin position="889"/>
        <end position="921"/>
    </location>
</feature>
<dbReference type="GO" id="GO:0004672">
    <property type="term" value="F:protein kinase activity"/>
    <property type="evidence" value="ECO:0007669"/>
    <property type="project" value="InterPro"/>
</dbReference>
<dbReference type="PROSITE" id="PS50297">
    <property type="entry name" value="ANK_REP_REGION"/>
    <property type="match status" value="10"/>
</dbReference>
<comment type="caution">
    <text evidence="8">The sequence shown here is derived from an EMBL/GenBank/DDBJ whole genome shotgun (WGS) entry which is preliminary data.</text>
</comment>
<proteinExistence type="predicted"/>
<feature type="repeat" description="ANK" evidence="3">
    <location>
        <begin position="919"/>
        <end position="951"/>
    </location>
</feature>
<dbReference type="PROSITE" id="PS00107">
    <property type="entry name" value="PROTEIN_KINASE_ATP"/>
    <property type="match status" value="1"/>
</dbReference>
<feature type="repeat" description="ANK" evidence="3">
    <location>
        <begin position="985"/>
        <end position="1017"/>
    </location>
</feature>
<feature type="repeat" description="ANK" evidence="3">
    <location>
        <begin position="1150"/>
        <end position="1182"/>
    </location>
</feature>
<dbReference type="InterPro" id="IPR011009">
    <property type="entry name" value="Kinase-like_dom_sf"/>
</dbReference>
<feature type="domain" description="Ubiquitin-like" evidence="7">
    <location>
        <begin position="782"/>
        <end position="837"/>
    </location>
</feature>
<evidence type="ECO:0000256" key="2">
    <source>
        <dbReference type="ARBA" id="ARBA00022840"/>
    </source>
</evidence>
<gene>
    <name evidence="8" type="primary">ANKRD50</name>
    <name evidence="8" type="ORF">AK812_SmicGene31049</name>
</gene>
<keyword evidence="9" id="KW-1185">Reference proteome</keyword>
<dbReference type="CDD" id="cd00180">
    <property type="entry name" value="PKc"/>
    <property type="match status" value="1"/>
</dbReference>
<feature type="repeat" description="ANK" evidence="3">
    <location>
        <begin position="1183"/>
        <end position="1215"/>
    </location>
</feature>
<dbReference type="CDD" id="cd17039">
    <property type="entry name" value="Ubl_ubiquitin_like"/>
    <property type="match status" value="1"/>
</dbReference>
<evidence type="ECO:0000256" key="3">
    <source>
        <dbReference type="PROSITE-ProRule" id="PRU00023"/>
    </source>
</evidence>
<dbReference type="GO" id="GO:0005524">
    <property type="term" value="F:ATP binding"/>
    <property type="evidence" value="ECO:0007669"/>
    <property type="project" value="UniProtKB-UniRule"/>
</dbReference>
<dbReference type="Proteomes" id="UP000186817">
    <property type="component" value="Unassembled WGS sequence"/>
</dbReference>
<dbReference type="PROSITE" id="PS50088">
    <property type="entry name" value="ANK_REPEAT"/>
    <property type="match status" value="10"/>
</dbReference>
<dbReference type="EMBL" id="LSRX01000846">
    <property type="protein sequence ID" value="OLP87712.1"/>
    <property type="molecule type" value="Genomic_DNA"/>
</dbReference>
<dbReference type="PROSITE" id="PS50011">
    <property type="entry name" value="PROTEIN_KINASE_DOM"/>
    <property type="match status" value="1"/>
</dbReference>
<dbReference type="Gene3D" id="1.25.40.20">
    <property type="entry name" value="Ankyrin repeat-containing domain"/>
    <property type="match status" value="4"/>
</dbReference>
<feature type="binding site" evidence="4">
    <location>
        <position position="162"/>
    </location>
    <ligand>
        <name>ATP</name>
        <dbReference type="ChEBI" id="CHEBI:30616"/>
    </ligand>
</feature>
<dbReference type="InterPro" id="IPR000719">
    <property type="entry name" value="Prot_kinase_dom"/>
</dbReference>
<feature type="repeat" description="ANK" evidence="3">
    <location>
        <begin position="1018"/>
        <end position="1050"/>
    </location>
</feature>
<keyword evidence="1 4" id="KW-0547">Nucleotide-binding</keyword>